<dbReference type="InterPro" id="IPR045146">
    <property type="entry name" value="SF3A1"/>
</dbReference>
<sequence length="285" mass="31907">MSCPLRLGKIILAKAPSSTAISDVITEPPPECRTMLERTAHMVSKYGLEMEKKIRDCHVDAGPALCPFLRNIYPYHAFYQKRLKEFQDGAQYDTRVRVDAPLPGPDAPLRLADTPKSPPALRGYPESRFPCIPPKGITLKELALVKLTAQFVKSDSRFPYFTKLVVTYMSVLKPSEKLSKKTACRKAVLDGFFEHVGLENQEEGVSDLHAFVGCVDYFSHMEEDELPAEHLQMMMNTPPQMLIPVMPVTPPLGPCGPQLPSPSMGLMQPPPEEPEEPEPKRPRVR</sequence>
<name>A0A8T1ZXH3_ARASU</name>
<dbReference type="GO" id="GO:0003723">
    <property type="term" value="F:RNA binding"/>
    <property type="evidence" value="ECO:0007669"/>
    <property type="project" value="InterPro"/>
</dbReference>
<dbReference type="InterPro" id="IPR000061">
    <property type="entry name" value="Surp"/>
</dbReference>
<protein>
    <submittedName>
        <fullName evidence="3">SWAP/Surp superfamily</fullName>
    </submittedName>
</protein>
<keyword evidence="4" id="KW-1185">Reference proteome</keyword>
<organism evidence="3 4">
    <name type="scientific">Arabidopsis suecica</name>
    <name type="common">Swedish thale-cress</name>
    <name type="synonym">Cardaminopsis suecica</name>
    <dbReference type="NCBI Taxonomy" id="45249"/>
    <lineage>
        <taxon>Eukaryota</taxon>
        <taxon>Viridiplantae</taxon>
        <taxon>Streptophyta</taxon>
        <taxon>Embryophyta</taxon>
        <taxon>Tracheophyta</taxon>
        <taxon>Spermatophyta</taxon>
        <taxon>Magnoliopsida</taxon>
        <taxon>eudicotyledons</taxon>
        <taxon>Gunneridae</taxon>
        <taxon>Pentapetalae</taxon>
        <taxon>rosids</taxon>
        <taxon>malvids</taxon>
        <taxon>Brassicales</taxon>
        <taxon>Brassicaceae</taxon>
        <taxon>Camelineae</taxon>
        <taxon>Arabidopsis</taxon>
    </lineage>
</organism>
<dbReference type="PANTHER" id="PTHR15316:SF1">
    <property type="entry name" value="SPLICING FACTOR 3A SUBUNIT 1"/>
    <property type="match status" value="1"/>
</dbReference>
<dbReference type="GO" id="GO:0071013">
    <property type="term" value="C:catalytic step 2 spliceosome"/>
    <property type="evidence" value="ECO:0007669"/>
    <property type="project" value="TreeGrafter"/>
</dbReference>
<feature type="domain" description="SURP motif" evidence="2">
    <location>
        <begin position="35"/>
        <end position="79"/>
    </location>
</feature>
<dbReference type="GO" id="GO:0005686">
    <property type="term" value="C:U2 snRNP"/>
    <property type="evidence" value="ECO:0007669"/>
    <property type="project" value="TreeGrafter"/>
</dbReference>
<dbReference type="AlphaFoldDB" id="A0A8T1ZXH3"/>
<dbReference type="PANTHER" id="PTHR15316">
    <property type="entry name" value="SPLICEOSOME ASSOCIATED PROTEIN 114/SWAP SPLICING FACTOR-RELATED"/>
    <property type="match status" value="1"/>
</dbReference>
<dbReference type="PROSITE" id="PS50128">
    <property type="entry name" value="SURP"/>
    <property type="match status" value="1"/>
</dbReference>
<accession>A0A8T1ZXH3</accession>
<comment type="caution">
    <text evidence="3">The sequence shown here is derived from an EMBL/GenBank/DDBJ whole genome shotgun (WGS) entry which is preliminary data.</text>
</comment>
<feature type="region of interest" description="Disordered" evidence="1">
    <location>
        <begin position="252"/>
        <end position="285"/>
    </location>
</feature>
<dbReference type="EMBL" id="JAEFBJ010000010">
    <property type="protein sequence ID" value="KAG7564931.1"/>
    <property type="molecule type" value="Genomic_DNA"/>
</dbReference>
<evidence type="ECO:0000259" key="2">
    <source>
        <dbReference type="PROSITE" id="PS50128"/>
    </source>
</evidence>
<dbReference type="Proteomes" id="UP000694251">
    <property type="component" value="Chromosome 10"/>
</dbReference>
<evidence type="ECO:0000256" key="1">
    <source>
        <dbReference type="SAM" id="MobiDB-lite"/>
    </source>
</evidence>
<gene>
    <name evidence="3" type="ORF">ISN44_As10g016730</name>
</gene>
<dbReference type="SMART" id="SM00648">
    <property type="entry name" value="SWAP"/>
    <property type="match status" value="1"/>
</dbReference>
<evidence type="ECO:0000313" key="3">
    <source>
        <dbReference type="EMBL" id="KAG7564931.1"/>
    </source>
</evidence>
<dbReference type="GO" id="GO:0045292">
    <property type="term" value="P:mRNA cis splicing, via spliceosome"/>
    <property type="evidence" value="ECO:0007669"/>
    <property type="project" value="InterPro"/>
</dbReference>
<dbReference type="OrthoDB" id="1108163at2759"/>
<evidence type="ECO:0000313" key="4">
    <source>
        <dbReference type="Proteomes" id="UP000694251"/>
    </source>
</evidence>
<dbReference type="GO" id="GO:0071004">
    <property type="term" value="C:U2-type prespliceosome"/>
    <property type="evidence" value="ECO:0007669"/>
    <property type="project" value="TreeGrafter"/>
</dbReference>
<proteinExistence type="predicted"/>
<dbReference type="Pfam" id="PF01805">
    <property type="entry name" value="Surp"/>
    <property type="match status" value="1"/>
</dbReference>
<reference evidence="3 4" key="1">
    <citation type="submission" date="2020-12" db="EMBL/GenBank/DDBJ databases">
        <title>Concerted genomic and epigenomic changes stabilize Arabidopsis allopolyploids.</title>
        <authorList>
            <person name="Chen Z."/>
        </authorList>
    </citation>
    <scope>NUCLEOTIDE SEQUENCE [LARGE SCALE GENOMIC DNA]</scope>
    <source>
        <strain evidence="3">As9502</strain>
        <tissue evidence="3">Leaf</tissue>
    </source>
</reference>
<dbReference type="GO" id="GO:0000381">
    <property type="term" value="P:regulation of alternative mRNA splicing, via spliceosome"/>
    <property type="evidence" value="ECO:0007669"/>
    <property type="project" value="TreeGrafter"/>
</dbReference>